<accession>A0A976FDY6</accession>
<dbReference type="RefSeq" id="XP_067814470.1">
    <property type="nucleotide sequence ID" value="XM_067966106.1"/>
</dbReference>
<dbReference type="AlphaFoldDB" id="A0A976FDY6"/>
<reference evidence="1 2" key="1">
    <citation type="journal article" date="2021" name="Genome Biol.">
        <title>AFLAP: assembly-free linkage analysis pipeline using k-mers from genome sequencing data.</title>
        <authorList>
            <person name="Fletcher K."/>
            <person name="Zhang L."/>
            <person name="Gil J."/>
            <person name="Han R."/>
            <person name="Cavanaugh K."/>
            <person name="Michelmore R."/>
        </authorList>
    </citation>
    <scope>NUCLEOTIDE SEQUENCE [LARGE SCALE GENOMIC DNA]</scope>
    <source>
        <strain evidence="1 2">SF5</strain>
    </source>
</reference>
<dbReference type="EMBL" id="SHOA02000002">
    <property type="protein sequence ID" value="TDH64971.1"/>
    <property type="molecule type" value="Genomic_DNA"/>
</dbReference>
<comment type="caution">
    <text evidence="1">The sequence shown here is derived from an EMBL/GenBank/DDBJ whole genome shotgun (WGS) entry which is preliminary data.</text>
</comment>
<dbReference type="KEGG" id="blac:94351777"/>
<organism evidence="1 2">
    <name type="scientific">Bremia lactucae</name>
    <name type="common">Lettuce downy mildew</name>
    <dbReference type="NCBI Taxonomy" id="4779"/>
    <lineage>
        <taxon>Eukaryota</taxon>
        <taxon>Sar</taxon>
        <taxon>Stramenopiles</taxon>
        <taxon>Oomycota</taxon>
        <taxon>Peronosporomycetes</taxon>
        <taxon>Peronosporales</taxon>
        <taxon>Peronosporaceae</taxon>
        <taxon>Bremia</taxon>
    </lineage>
</organism>
<proteinExistence type="predicted"/>
<evidence type="ECO:0000313" key="1">
    <source>
        <dbReference type="EMBL" id="TDH64971.1"/>
    </source>
</evidence>
<sequence>MAGMYTLDLDTRREIWDRLRVSGQEVEMPSLKRKRRNSCYGLCAGSTGVYEERGQLSNCVTSSRDTYI</sequence>
<name>A0A976FDY6_BRELC</name>
<evidence type="ECO:0000313" key="2">
    <source>
        <dbReference type="Proteomes" id="UP000294530"/>
    </source>
</evidence>
<keyword evidence="2" id="KW-1185">Reference proteome</keyword>
<dbReference type="GeneID" id="94351777"/>
<protein>
    <submittedName>
        <fullName evidence="1">Uncharacterized protein</fullName>
    </submittedName>
</protein>
<dbReference type="Proteomes" id="UP000294530">
    <property type="component" value="Unassembled WGS sequence"/>
</dbReference>
<gene>
    <name evidence="1" type="ORF">CCR75_008051</name>
</gene>